<evidence type="ECO:0000256" key="1">
    <source>
        <dbReference type="ARBA" id="ARBA00023125"/>
    </source>
</evidence>
<sequence length="257" mass="28478">MSNNSFPHTLVPTSRRHAAAPASNELDLVGQSWPAAETELAPTTELSSPWQVPGDWRLGSSSDPALLELCQYWHNAGWQQCFSQFSLQTNATASLAGYAAQGAWWQQQDQSPSLPESGTQSLNLPESDTQSLNLPESGTQSLILPESSTQSSPPTNFRLGSTDGLLGPSGASSDHDHRDPATCHCCYDELLMEAFRSNPTKSLSKNDIRRWLETYTHITTSKTTVTWQAGIRRNLTTCKTSKKYHREGERWVMREPK</sequence>
<accession>A0A9P9IUM8</accession>
<name>A0A9P9IUM8_9HYPO</name>
<dbReference type="Gene3D" id="1.10.10.10">
    <property type="entry name" value="Winged helix-like DNA-binding domain superfamily/Winged helix DNA-binding domain"/>
    <property type="match status" value="1"/>
</dbReference>
<reference evidence="4" key="1">
    <citation type="journal article" date="2021" name="Nat. Commun.">
        <title>Genetic determinants of endophytism in the Arabidopsis root mycobiome.</title>
        <authorList>
            <person name="Mesny F."/>
            <person name="Miyauchi S."/>
            <person name="Thiergart T."/>
            <person name="Pickel B."/>
            <person name="Atanasova L."/>
            <person name="Karlsson M."/>
            <person name="Huettel B."/>
            <person name="Barry K.W."/>
            <person name="Haridas S."/>
            <person name="Chen C."/>
            <person name="Bauer D."/>
            <person name="Andreopoulos W."/>
            <person name="Pangilinan J."/>
            <person name="LaButti K."/>
            <person name="Riley R."/>
            <person name="Lipzen A."/>
            <person name="Clum A."/>
            <person name="Drula E."/>
            <person name="Henrissat B."/>
            <person name="Kohler A."/>
            <person name="Grigoriev I.V."/>
            <person name="Martin F.M."/>
            <person name="Hacquard S."/>
        </authorList>
    </citation>
    <scope>NUCLEOTIDE SEQUENCE</scope>
    <source>
        <strain evidence="4">MPI-CAGE-AT-0147</strain>
    </source>
</reference>
<dbReference type="Proteomes" id="UP000738349">
    <property type="component" value="Unassembled WGS sequence"/>
</dbReference>
<proteinExistence type="predicted"/>
<organism evidence="4 5">
    <name type="scientific">Dactylonectria macrodidyma</name>
    <dbReference type="NCBI Taxonomy" id="307937"/>
    <lineage>
        <taxon>Eukaryota</taxon>
        <taxon>Fungi</taxon>
        <taxon>Dikarya</taxon>
        <taxon>Ascomycota</taxon>
        <taxon>Pezizomycotina</taxon>
        <taxon>Sordariomycetes</taxon>
        <taxon>Hypocreomycetidae</taxon>
        <taxon>Hypocreales</taxon>
        <taxon>Nectriaceae</taxon>
        <taxon>Dactylonectria</taxon>
    </lineage>
</organism>
<feature type="compositionally biased region" description="Polar residues" evidence="2">
    <location>
        <begin position="109"/>
        <end position="159"/>
    </location>
</feature>
<evidence type="ECO:0000313" key="4">
    <source>
        <dbReference type="EMBL" id="KAH7132991.1"/>
    </source>
</evidence>
<feature type="region of interest" description="Disordered" evidence="2">
    <location>
        <begin position="107"/>
        <end position="178"/>
    </location>
</feature>
<keyword evidence="1" id="KW-0238">DNA-binding</keyword>
<dbReference type="EMBL" id="JAGMUV010000016">
    <property type="protein sequence ID" value="KAH7132991.1"/>
    <property type="molecule type" value="Genomic_DNA"/>
</dbReference>
<dbReference type="SUPFAM" id="SSF46785">
    <property type="entry name" value="Winged helix' DNA-binding domain"/>
    <property type="match status" value="1"/>
</dbReference>
<comment type="caution">
    <text evidence="4">The sequence shown here is derived from an EMBL/GenBank/DDBJ whole genome shotgun (WGS) entry which is preliminary data.</text>
</comment>
<protein>
    <recommendedName>
        <fullName evidence="3">Fork-head domain-containing protein</fullName>
    </recommendedName>
</protein>
<dbReference type="InterPro" id="IPR036388">
    <property type="entry name" value="WH-like_DNA-bd_sf"/>
</dbReference>
<dbReference type="InterPro" id="IPR001766">
    <property type="entry name" value="Fork_head_dom"/>
</dbReference>
<feature type="domain" description="Fork-head" evidence="3">
    <location>
        <begin position="185"/>
        <end position="248"/>
    </location>
</feature>
<evidence type="ECO:0000256" key="2">
    <source>
        <dbReference type="SAM" id="MobiDB-lite"/>
    </source>
</evidence>
<dbReference type="GO" id="GO:0003700">
    <property type="term" value="F:DNA-binding transcription factor activity"/>
    <property type="evidence" value="ECO:0007669"/>
    <property type="project" value="InterPro"/>
</dbReference>
<dbReference type="GO" id="GO:0043565">
    <property type="term" value="F:sequence-specific DNA binding"/>
    <property type="evidence" value="ECO:0007669"/>
    <property type="project" value="InterPro"/>
</dbReference>
<dbReference type="InterPro" id="IPR036390">
    <property type="entry name" value="WH_DNA-bd_sf"/>
</dbReference>
<feature type="region of interest" description="Disordered" evidence="2">
    <location>
        <begin position="1"/>
        <end position="25"/>
    </location>
</feature>
<evidence type="ECO:0000259" key="3">
    <source>
        <dbReference type="Pfam" id="PF00250"/>
    </source>
</evidence>
<keyword evidence="5" id="KW-1185">Reference proteome</keyword>
<dbReference type="Pfam" id="PF00250">
    <property type="entry name" value="Forkhead"/>
    <property type="match status" value="1"/>
</dbReference>
<evidence type="ECO:0000313" key="5">
    <source>
        <dbReference type="Proteomes" id="UP000738349"/>
    </source>
</evidence>
<gene>
    <name evidence="4" type="ORF">EDB81DRAFT_127951</name>
</gene>
<dbReference type="AlphaFoldDB" id="A0A9P9IUM8"/>